<reference evidence="3 4" key="1">
    <citation type="journal article" date="2015" name="Sci. Rep.">
        <title>Genome of the facultative scuticociliatosis pathogen Pseudocohnilembus persalinus provides insight into its virulence through horizontal gene transfer.</title>
        <authorList>
            <person name="Xiong J."/>
            <person name="Wang G."/>
            <person name="Cheng J."/>
            <person name="Tian M."/>
            <person name="Pan X."/>
            <person name="Warren A."/>
            <person name="Jiang C."/>
            <person name="Yuan D."/>
            <person name="Miao W."/>
        </authorList>
    </citation>
    <scope>NUCLEOTIDE SEQUENCE [LARGE SCALE GENOMIC DNA]</scope>
    <source>
        <strain evidence="3">36N120E</strain>
    </source>
</reference>
<dbReference type="OMA" id="QHIELTE"/>
<sequence>MKKQTQKFIFPLLILAILFCQTPQIKSQNSSNNQQQKQNLQEEYYGQITEDGHVDNFVVSIPNIYEAKFLLFTAQGITTDSEPEIFVSTKKKEVKTKKDAEYYAEPSQLAITYVTPEQIAKNKATDYNLGVKCAKACTYKLTVFYEEDVEMDMNDDTRYIYVDEDIEHLRIQVERDLFNTFLTEFELINPFEVKQPFNAYINTDRESYPTKSSYQYVGKGWGSGNGQGVFFREGDEICEECTYYISLKAAKGSIIRVSTFSYNKVRLIQPYQIVNDFTKKKQVKQFQLRLSELQYSIDFSKESLVFALINFQGEADLYVNQGNCPENLNDFQWKSALYGDDRIIITPDERDLNENKFCIKVATEDFALFSLNIFSLNSEKLLLQWDYPESGSVKTGEIINYKLSVDGNENFKMRIDMEGIDGLAEIYVKQCQSSIENCKITQKDIDNKKKQKDLQYSNKHDFDTLEIDHDGSKCHQNSDFSNETSVKRCNYVIGVYGAEGKNKEGKKIEKSSYIIRASHDAFHTVIVENNPIHHYVEAGAINYYKFYLSNVSQVQQLKIEVTNLHGDVTLFSSTQNEWPTIDDKEKISFWNSIIYDTKDLKSNEKLQGGNYFIGIQGDQPVNSYTISVKVKTLESGGKTFYKLKQGRPAEFSFNSESDRTYFQINTDKQTDKSYIQVNLQGQLRRFKFYISTNKNNLPNEIVDKFGSGYQSEHGQIILPKDASKTSDNGKFYGVIIPDSHSQFDKNGLKCQFGFYVNNVQDLTLGSMNQMYMGENQTRYFKLELLSSESLSISKKTTKFFQGLVQIYGKISAGEQETYPSKEDHEFKIDNFDATFLTEELISKECPQLNKKLQKPNQALEKCFVFLTAETFEETNFYLYAEKNSAQVMIYPDVGQRVTLNPIKGAIRGAQREVYMFVTPGTERMLVNFSKCKLQHSPIINVNFVKLDENTSRSDWKWPSGAVQKQGYDSDLTMFMNYLQGFEIDYQTLSKHGCNESSLHSEYSCVLLMTIYEDSKHDENFEIELTVNTGIRYLIEGDYTVSSMPENSVNYYEFEVINETDQIEVKTDIWSKGKAQVSVIKADELKADIDFKSGFQSSKLENRVVINKENSKEKLIGNYIVAVFSYEHPLQYSITYTLGTKKSFQKIETGYPIEIFLGKDHSNYYLYQPQINHQAYTAFRILTSEQFGEVNTQAIIVDLDSDYVSNIDSLSPDFKKSKSNSQNLVNVDEKSLNEKCHKLKKCGVIIKTQSKSFSKATILIEDTYNYQVYLPTDIKIKDQLLKKEFVMINLLNDQELNLNLHVYQGEIQVQYRKVDGSKFSKQISADNTGETLLIPTVQYKQRTVTITAVKDAIFTYQTQLIGADSALSYGTPHHFQLQKAGTDKKFTIPVFPDNAYGNIEVSIQHPYTTTQKFTQLYTDLEVNFFFVSDETKQAQRVSSISKINQNENYLYVLPAFKIKGKLIIDIAVRAMHVNTVQTYITVSQQGLSQMILPNFQQRGIGYSGGKKIYEIIIPQNQYLLIETANCLGNAQFIFSTDLEQIQKRKSNLNAEIVTANTYQQYLVIKNPNPAQNTVIFIGVITDYDDIVYSITPYLFLNSQDIPLTKIRIPQSTEVIKARAEEEKERLKFLVPPIFMDSEQAEQSGYEIQGYYYQFLMVDEENTLDQVAMCKSRKGQELIPQTFYFFEQKREVSQKYIARQDVSQFRLGFSIYKNQLEEWTDYKLEKQIYFKVVAHIVLLNTKTNVPIEFRIPYETTLIETAELFPEKYDQGSIFKGLLFGIFWIFVIIFVLFVARYTWNRFKHREQYIGAYDTYQSNTSFYEQ</sequence>
<accession>A0A0V0Q9K5</accession>
<name>A0A0V0Q9K5_PSEPJ</name>
<evidence type="ECO:0000313" key="4">
    <source>
        <dbReference type="Proteomes" id="UP000054937"/>
    </source>
</evidence>
<feature type="chain" id="PRO_5006867365" description="Transmembrane protein" evidence="2">
    <location>
        <begin position="28"/>
        <end position="1821"/>
    </location>
</feature>
<keyword evidence="4" id="KW-1185">Reference proteome</keyword>
<keyword evidence="1" id="KW-0472">Membrane</keyword>
<evidence type="ECO:0000313" key="3">
    <source>
        <dbReference type="EMBL" id="KRW98869.1"/>
    </source>
</evidence>
<feature type="transmembrane region" description="Helical" evidence="1">
    <location>
        <begin position="1771"/>
        <end position="1792"/>
    </location>
</feature>
<keyword evidence="1" id="KW-1133">Transmembrane helix</keyword>
<dbReference type="OrthoDB" id="290266at2759"/>
<dbReference type="InParanoid" id="A0A0V0Q9K5"/>
<feature type="signal peptide" evidence="2">
    <location>
        <begin position="1"/>
        <end position="27"/>
    </location>
</feature>
<dbReference type="Proteomes" id="UP000054937">
    <property type="component" value="Unassembled WGS sequence"/>
</dbReference>
<keyword evidence="1" id="KW-0812">Transmembrane</keyword>
<comment type="caution">
    <text evidence="3">The sequence shown here is derived from an EMBL/GenBank/DDBJ whole genome shotgun (WGS) entry which is preliminary data.</text>
</comment>
<keyword evidence="2" id="KW-0732">Signal</keyword>
<evidence type="ECO:0000256" key="1">
    <source>
        <dbReference type="SAM" id="Phobius"/>
    </source>
</evidence>
<proteinExistence type="predicted"/>
<protein>
    <recommendedName>
        <fullName evidence="5">Transmembrane protein</fullName>
    </recommendedName>
</protein>
<organism evidence="3 4">
    <name type="scientific">Pseudocohnilembus persalinus</name>
    <name type="common">Ciliate</name>
    <dbReference type="NCBI Taxonomy" id="266149"/>
    <lineage>
        <taxon>Eukaryota</taxon>
        <taxon>Sar</taxon>
        <taxon>Alveolata</taxon>
        <taxon>Ciliophora</taxon>
        <taxon>Intramacronucleata</taxon>
        <taxon>Oligohymenophorea</taxon>
        <taxon>Scuticociliatia</taxon>
        <taxon>Philasterida</taxon>
        <taxon>Pseudocohnilembidae</taxon>
        <taxon>Pseudocohnilembus</taxon>
    </lineage>
</organism>
<evidence type="ECO:0000256" key="2">
    <source>
        <dbReference type="SAM" id="SignalP"/>
    </source>
</evidence>
<evidence type="ECO:0008006" key="5">
    <source>
        <dbReference type="Google" id="ProtNLM"/>
    </source>
</evidence>
<dbReference type="EMBL" id="LDAU01000226">
    <property type="protein sequence ID" value="KRW98869.1"/>
    <property type="molecule type" value="Genomic_DNA"/>
</dbReference>
<gene>
    <name evidence="3" type="ORF">PPERSA_07367</name>
</gene>